<dbReference type="Pfam" id="PF00440">
    <property type="entry name" value="TetR_N"/>
    <property type="match status" value="1"/>
</dbReference>
<dbReference type="InterPro" id="IPR001647">
    <property type="entry name" value="HTH_TetR"/>
</dbReference>
<dbReference type="SUPFAM" id="SSF46689">
    <property type="entry name" value="Homeodomain-like"/>
    <property type="match status" value="1"/>
</dbReference>
<dbReference type="PANTHER" id="PTHR30055">
    <property type="entry name" value="HTH-TYPE TRANSCRIPTIONAL REGULATOR RUTR"/>
    <property type="match status" value="1"/>
</dbReference>
<evidence type="ECO:0000256" key="2">
    <source>
        <dbReference type="ARBA" id="ARBA00023125"/>
    </source>
</evidence>
<evidence type="ECO:0000256" key="4">
    <source>
        <dbReference type="PROSITE-ProRule" id="PRU00335"/>
    </source>
</evidence>
<keyword evidence="2 4" id="KW-0238">DNA-binding</keyword>
<dbReference type="PROSITE" id="PS50977">
    <property type="entry name" value="HTH_TETR_2"/>
    <property type="match status" value="1"/>
</dbReference>
<evidence type="ECO:0000259" key="5">
    <source>
        <dbReference type="PROSITE" id="PS50977"/>
    </source>
</evidence>
<dbReference type="AlphaFoldDB" id="A0A1L5SM45"/>
<evidence type="ECO:0000256" key="1">
    <source>
        <dbReference type="ARBA" id="ARBA00023015"/>
    </source>
</evidence>
<keyword evidence="1" id="KW-0805">Transcription regulation</keyword>
<dbReference type="InterPro" id="IPR050109">
    <property type="entry name" value="HTH-type_TetR-like_transc_reg"/>
</dbReference>
<reference evidence="6" key="1">
    <citation type="submission" date="2016-04" db="EMBL/GenBank/DDBJ databases">
        <title>2-naphthol catabolic nol gene cluster in Burkholderia sp. strain BC1.</title>
        <authorList>
            <person name="Pal Chowdhury P."/>
            <person name="Dutta T.K."/>
        </authorList>
    </citation>
    <scope>NUCLEOTIDE SEQUENCE</scope>
    <source>
        <strain evidence="6">BC1</strain>
    </source>
</reference>
<protein>
    <submittedName>
        <fullName evidence="6">TetR type regulator</fullName>
    </submittedName>
</protein>
<dbReference type="PRINTS" id="PR00455">
    <property type="entry name" value="HTHTETR"/>
</dbReference>
<sequence length="237" mass="26012">MPPRPPKSAPGEDHRVRVAAERKERTRLKLLETALAVIYDKGTDAVVIDDFITAAGVSRGTFYNHFKTLPDLLLALASAMSDEFVAAVNDYILTCKSPLERLSAGVRLYMSMALRYPIWGTFLSRVGDRIAVRGQPIEGYITRDLTDAKNEGLIVIDDILVARDMVVGSIFYGIGTMVSEPSHSQHPQILVEAILRGLRAPDTLIPSLAHGPLPNITSIDSPLFSKIKPDTPETHKP</sequence>
<dbReference type="GO" id="GO:0003700">
    <property type="term" value="F:DNA-binding transcription factor activity"/>
    <property type="evidence" value="ECO:0007669"/>
    <property type="project" value="TreeGrafter"/>
</dbReference>
<feature type="domain" description="HTH tetR-type" evidence="5">
    <location>
        <begin position="24"/>
        <end position="84"/>
    </location>
</feature>
<evidence type="ECO:0000256" key="3">
    <source>
        <dbReference type="ARBA" id="ARBA00023163"/>
    </source>
</evidence>
<feature type="DNA-binding region" description="H-T-H motif" evidence="4">
    <location>
        <begin position="47"/>
        <end position="66"/>
    </location>
</feature>
<dbReference type="PANTHER" id="PTHR30055:SF234">
    <property type="entry name" value="HTH-TYPE TRANSCRIPTIONAL REGULATOR BETI"/>
    <property type="match status" value="1"/>
</dbReference>
<evidence type="ECO:0000313" key="6">
    <source>
        <dbReference type="EMBL" id="APP18123.1"/>
    </source>
</evidence>
<accession>A0A1L5SM45</accession>
<gene>
    <name evidence="6" type="primary">nolR</name>
</gene>
<dbReference type="GO" id="GO:0000976">
    <property type="term" value="F:transcription cis-regulatory region binding"/>
    <property type="evidence" value="ECO:0007669"/>
    <property type="project" value="TreeGrafter"/>
</dbReference>
<keyword evidence="3" id="KW-0804">Transcription</keyword>
<name>A0A1L5SM45_9BURK</name>
<dbReference type="Gene3D" id="1.10.357.10">
    <property type="entry name" value="Tetracycline Repressor, domain 2"/>
    <property type="match status" value="1"/>
</dbReference>
<dbReference type="EMBL" id="KX155565">
    <property type="protein sequence ID" value="APP18123.1"/>
    <property type="molecule type" value="Genomic_DNA"/>
</dbReference>
<organism evidence="6">
    <name type="scientific">Burkholderia sp. BC1</name>
    <dbReference type="NCBI Taxonomy" id="1095370"/>
    <lineage>
        <taxon>Bacteria</taxon>
        <taxon>Pseudomonadati</taxon>
        <taxon>Pseudomonadota</taxon>
        <taxon>Betaproteobacteria</taxon>
        <taxon>Burkholderiales</taxon>
        <taxon>Burkholderiaceae</taxon>
        <taxon>Burkholderia</taxon>
    </lineage>
</organism>
<dbReference type="InterPro" id="IPR009057">
    <property type="entry name" value="Homeodomain-like_sf"/>
</dbReference>
<proteinExistence type="predicted"/>